<dbReference type="InParanoid" id="W3XGG8"/>
<gene>
    <name evidence="3" type="ORF">PFICI_02552</name>
</gene>
<dbReference type="Proteomes" id="UP000030651">
    <property type="component" value="Unassembled WGS sequence"/>
</dbReference>
<keyword evidence="2" id="KW-0472">Membrane</keyword>
<dbReference type="RefSeq" id="XP_007829324.1">
    <property type="nucleotide sequence ID" value="XM_007831133.1"/>
</dbReference>
<comment type="similarity">
    <text evidence="1">Belongs to the lcsJ thioesterase family.</text>
</comment>
<dbReference type="EMBL" id="KI912110">
    <property type="protein sequence ID" value="ETS84527.1"/>
    <property type="molecule type" value="Genomic_DNA"/>
</dbReference>
<keyword evidence="2" id="KW-0812">Transmembrane</keyword>
<dbReference type="SUPFAM" id="SSF54637">
    <property type="entry name" value="Thioesterase/thiol ester dehydrase-isomerase"/>
    <property type="match status" value="1"/>
</dbReference>
<sequence length="291" mass="31202">MIDRLINGFQALSYGSLLGLGLLFGIAAANYKALPFVSTLRILPAVLRLLKPRLPPWHRAVKAKIAAVTPPGVPFATAPALTSLAASPRLFRHQVTTSRAVAADLDINVHKSNSTFFADADIGRTRLLADLLSDGLAGLGPANFILAGAQCRFLREVRPYAAYDVSSRVLAWTDRSFYVVTYFLKPRAKLPFEIDVLGGPQALLSAADDGLRRKVYAVLVTKFVFKAGRATVAPEQILRASGLLVDDDGSNTDGGEKTTTGVGLPREGMLHGQNVDAAVKAGLEYVARCME</sequence>
<dbReference type="InterPro" id="IPR029069">
    <property type="entry name" value="HotDog_dom_sf"/>
</dbReference>
<dbReference type="KEGG" id="pfy:PFICI_02552"/>
<reference evidence="4" key="1">
    <citation type="journal article" date="2015" name="BMC Genomics">
        <title>Genomic and transcriptomic analysis of the endophytic fungus Pestalotiopsis fici reveals its lifestyle and high potential for synthesis of natural products.</title>
        <authorList>
            <person name="Wang X."/>
            <person name="Zhang X."/>
            <person name="Liu L."/>
            <person name="Xiang M."/>
            <person name="Wang W."/>
            <person name="Sun X."/>
            <person name="Che Y."/>
            <person name="Guo L."/>
            <person name="Liu G."/>
            <person name="Guo L."/>
            <person name="Wang C."/>
            <person name="Yin W.B."/>
            <person name="Stadler M."/>
            <person name="Zhang X."/>
            <person name="Liu X."/>
        </authorList>
    </citation>
    <scope>NUCLEOTIDE SEQUENCE [LARGE SCALE GENOMIC DNA]</scope>
    <source>
        <strain evidence="4">W106-1 / CGMCC3.15140</strain>
    </source>
</reference>
<evidence type="ECO:0000256" key="2">
    <source>
        <dbReference type="SAM" id="Phobius"/>
    </source>
</evidence>
<evidence type="ECO:0008006" key="5">
    <source>
        <dbReference type="Google" id="ProtNLM"/>
    </source>
</evidence>
<keyword evidence="2" id="KW-1133">Transmembrane helix</keyword>
<feature type="transmembrane region" description="Helical" evidence="2">
    <location>
        <begin position="12"/>
        <end position="31"/>
    </location>
</feature>
<dbReference type="HOGENOM" id="CLU_040660_1_0_1"/>
<organism evidence="3 4">
    <name type="scientific">Pestalotiopsis fici (strain W106-1 / CGMCC3.15140)</name>
    <dbReference type="NCBI Taxonomy" id="1229662"/>
    <lineage>
        <taxon>Eukaryota</taxon>
        <taxon>Fungi</taxon>
        <taxon>Dikarya</taxon>
        <taxon>Ascomycota</taxon>
        <taxon>Pezizomycotina</taxon>
        <taxon>Sordariomycetes</taxon>
        <taxon>Xylariomycetidae</taxon>
        <taxon>Amphisphaeriales</taxon>
        <taxon>Sporocadaceae</taxon>
        <taxon>Pestalotiopsis</taxon>
    </lineage>
</organism>
<dbReference type="PANTHER" id="PTHR12475">
    <property type="match status" value="1"/>
</dbReference>
<dbReference type="GeneID" id="19267565"/>
<name>W3XGG8_PESFW</name>
<protein>
    <recommendedName>
        <fullName evidence="5">Thioesterase domain-containing protein</fullName>
    </recommendedName>
</protein>
<dbReference type="OMA" id="LAWDQRS"/>
<dbReference type="Gene3D" id="3.10.129.10">
    <property type="entry name" value="Hotdog Thioesterase"/>
    <property type="match status" value="1"/>
</dbReference>
<accession>W3XGG8</accession>
<evidence type="ECO:0000256" key="1">
    <source>
        <dbReference type="ARBA" id="ARBA00038476"/>
    </source>
</evidence>
<dbReference type="Pfam" id="PF13279">
    <property type="entry name" value="4HBT_2"/>
    <property type="match status" value="1"/>
</dbReference>
<dbReference type="eggNOG" id="KOG4366">
    <property type="taxonomic scope" value="Eukaryota"/>
</dbReference>
<dbReference type="CDD" id="cd00586">
    <property type="entry name" value="4HBT"/>
    <property type="match status" value="1"/>
</dbReference>
<dbReference type="PANTHER" id="PTHR12475:SF4">
    <property type="entry name" value="PROTEIN THEM6"/>
    <property type="match status" value="1"/>
</dbReference>
<proteinExistence type="inferred from homology"/>
<dbReference type="OrthoDB" id="265761at2759"/>
<keyword evidence="4" id="KW-1185">Reference proteome</keyword>
<dbReference type="AlphaFoldDB" id="W3XGG8"/>
<dbReference type="InterPro" id="IPR051490">
    <property type="entry name" value="THEM6_lcsJ_thioesterase"/>
</dbReference>
<evidence type="ECO:0000313" key="4">
    <source>
        <dbReference type="Proteomes" id="UP000030651"/>
    </source>
</evidence>
<evidence type="ECO:0000313" key="3">
    <source>
        <dbReference type="EMBL" id="ETS84527.1"/>
    </source>
</evidence>